<accession>A0ABP3LWX6</accession>
<dbReference type="Proteomes" id="UP001501706">
    <property type="component" value="Unassembled WGS sequence"/>
</dbReference>
<dbReference type="Gene3D" id="3.30.70.2450">
    <property type="match status" value="1"/>
</dbReference>
<name>A0ABP3LWX6_9BURK</name>
<evidence type="ECO:0000256" key="2">
    <source>
        <dbReference type="ARBA" id="ARBA00023027"/>
    </source>
</evidence>
<dbReference type="Gene3D" id="3.50.50.60">
    <property type="entry name" value="FAD/NAD(P)-binding domain"/>
    <property type="match status" value="1"/>
</dbReference>
<feature type="domain" description="FAD-binding" evidence="3">
    <location>
        <begin position="8"/>
        <end position="351"/>
    </location>
</feature>
<dbReference type="InterPro" id="IPR050631">
    <property type="entry name" value="PheA/TfdB_FAD_monoxygenase"/>
</dbReference>
<keyword evidence="1" id="KW-0560">Oxidoreductase</keyword>
<comment type="caution">
    <text evidence="4">The sequence shown here is derived from an EMBL/GenBank/DDBJ whole genome shotgun (WGS) entry which is preliminary data.</text>
</comment>
<dbReference type="InterPro" id="IPR002938">
    <property type="entry name" value="FAD-bd"/>
</dbReference>
<evidence type="ECO:0000313" key="4">
    <source>
        <dbReference type="EMBL" id="GAA0508235.1"/>
    </source>
</evidence>
<gene>
    <name evidence="4" type="ORF">GCM10009097_26690</name>
</gene>
<sequence>MMQADKQRVLIVGAGPVGMVCALALNRQGIPVTVFEQEPGPVKDQRAASIHPTTLEMLDELDVTRTIVPRGLVSETYQYRDRVSGKLIAEFDLRGMADVFRFPFVLQYEQYKLTGDIAQQYADESDFDVRYGHAVEQIEQHADQVEISVRGPDGIRRYRGAYLIGADGGRSTVRKAAGIPFEGFTYQERFIKIATSFDFQKAHPDYAYRNYFSDPDEWCNLFKVRGEAGEGLWRAIFPTRVDESEEEALSERGVEARLQKFFPKAGRYEVAYCNVYGVNQRVAQTFRRGRLLLAGDAAHVNNPIGGMGMNGGIHDAINLAGKLGAVLRGGDDALLDQYSRQRRHAAVAFVQAQTIANKKMLEEKDEASRQKKFEELARIADDPAGARQYMRRASLLESLETANAIT</sequence>
<evidence type="ECO:0000259" key="3">
    <source>
        <dbReference type="Pfam" id="PF01494"/>
    </source>
</evidence>
<keyword evidence="5" id="KW-1185">Reference proteome</keyword>
<dbReference type="InterPro" id="IPR036188">
    <property type="entry name" value="FAD/NAD-bd_sf"/>
</dbReference>
<dbReference type="SUPFAM" id="SSF51905">
    <property type="entry name" value="FAD/NAD(P)-binding domain"/>
    <property type="match status" value="1"/>
</dbReference>
<dbReference type="Pfam" id="PF01494">
    <property type="entry name" value="FAD_binding_3"/>
    <property type="match status" value="1"/>
</dbReference>
<dbReference type="PANTHER" id="PTHR43476:SF4">
    <property type="entry name" value="BLR0106 PROTEIN"/>
    <property type="match status" value="1"/>
</dbReference>
<dbReference type="PANTHER" id="PTHR43476">
    <property type="entry name" value="3-(3-HYDROXY-PHENYL)PROPIONATE/3-HYDROXYCINNAMIC ACID HYDROXYLASE"/>
    <property type="match status" value="1"/>
</dbReference>
<protein>
    <submittedName>
        <fullName evidence="4">NAD(P)/FAD-dependent oxidoreductase</fullName>
    </submittedName>
</protein>
<dbReference type="PRINTS" id="PR00420">
    <property type="entry name" value="RNGMNOXGNASE"/>
</dbReference>
<evidence type="ECO:0000256" key="1">
    <source>
        <dbReference type="ARBA" id="ARBA00023002"/>
    </source>
</evidence>
<proteinExistence type="predicted"/>
<dbReference type="EMBL" id="BAAAEN010000009">
    <property type="protein sequence ID" value="GAA0508235.1"/>
    <property type="molecule type" value="Genomic_DNA"/>
</dbReference>
<reference evidence="5" key="1">
    <citation type="journal article" date="2019" name="Int. J. Syst. Evol. Microbiol.">
        <title>The Global Catalogue of Microorganisms (GCM) 10K type strain sequencing project: providing services to taxonomists for standard genome sequencing and annotation.</title>
        <authorList>
            <consortium name="The Broad Institute Genomics Platform"/>
            <consortium name="The Broad Institute Genome Sequencing Center for Infectious Disease"/>
            <person name="Wu L."/>
            <person name="Ma J."/>
        </authorList>
    </citation>
    <scope>NUCLEOTIDE SEQUENCE [LARGE SCALE GENOMIC DNA]</scope>
    <source>
        <strain evidence="5">JCM 14330</strain>
    </source>
</reference>
<organism evidence="4 5">
    <name type="scientific">Pigmentiphaga daeguensis</name>
    <dbReference type="NCBI Taxonomy" id="414049"/>
    <lineage>
        <taxon>Bacteria</taxon>
        <taxon>Pseudomonadati</taxon>
        <taxon>Pseudomonadota</taxon>
        <taxon>Betaproteobacteria</taxon>
        <taxon>Burkholderiales</taxon>
        <taxon>Alcaligenaceae</taxon>
        <taxon>Pigmentiphaga</taxon>
    </lineage>
</organism>
<evidence type="ECO:0000313" key="5">
    <source>
        <dbReference type="Proteomes" id="UP001501706"/>
    </source>
</evidence>
<keyword evidence="2" id="KW-0520">NAD</keyword>
<dbReference type="RefSeq" id="WP_207958687.1">
    <property type="nucleotide sequence ID" value="NZ_BAAAEN010000009.1"/>
</dbReference>